<reference evidence="2 3" key="1">
    <citation type="submission" date="2019-07" db="EMBL/GenBank/DDBJ databases">
        <title>Whole genome shotgun sequence of Microvirga aerophila NBRC 106136.</title>
        <authorList>
            <person name="Hosoyama A."/>
            <person name="Uohara A."/>
            <person name="Ohji S."/>
            <person name="Ichikawa N."/>
        </authorList>
    </citation>
    <scope>NUCLEOTIDE SEQUENCE [LARGE SCALE GENOMIC DNA]</scope>
    <source>
        <strain evidence="2 3">NBRC 106136</strain>
    </source>
</reference>
<organism evidence="2 3">
    <name type="scientific">Microvirga aerophila</name>
    <dbReference type="NCBI Taxonomy" id="670291"/>
    <lineage>
        <taxon>Bacteria</taxon>
        <taxon>Pseudomonadati</taxon>
        <taxon>Pseudomonadota</taxon>
        <taxon>Alphaproteobacteria</taxon>
        <taxon>Hyphomicrobiales</taxon>
        <taxon>Methylobacteriaceae</taxon>
        <taxon>Microvirga</taxon>
    </lineage>
</organism>
<gene>
    <name evidence="2" type="ORF">MAE02_05820</name>
</gene>
<feature type="domain" description="Glyoxalase/fosfomycin resistance/dioxygenase" evidence="1">
    <location>
        <begin position="5"/>
        <end position="40"/>
    </location>
</feature>
<dbReference type="Gene3D" id="3.10.180.10">
    <property type="entry name" value="2,3-Dihydroxybiphenyl 1,2-Dioxygenase, domain 1"/>
    <property type="match status" value="1"/>
</dbReference>
<dbReference type="AlphaFoldDB" id="A0A512BLP8"/>
<sequence length="51" mass="5876">MLDAVNHVAVICLDYERSKHFYSEVLALPVIGEAWRPERQSWKCDLQVGMA</sequence>
<protein>
    <recommendedName>
        <fullName evidence="1">Glyoxalase/fosfomycin resistance/dioxygenase domain-containing protein</fullName>
    </recommendedName>
</protein>
<evidence type="ECO:0000313" key="3">
    <source>
        <dbReference type="Proteomes" id="UP000321085"/>
    </source>
</evidence>
<dbReference type="SUPFAM" id="SSF54593">
    <property type="entry name" value="Glyoxalase/Bleomycin resistance protein/Dihydroxybiphenyl dioxygenase"/>
    <property type="match status" value="1"/>
</dbReference>
<accession>A0A512BLP8</accession>
<name>A0A512BLP8_9HYPH</name>
<evidence type="ECO:0000313" key="2">
    <source>
        <dbReference type="EMBL" id="GEO12886.1"/>
    </source>
</evidence>
<comment type="caution">
    <text evidence="2">The sequence shown here is derived from an EMBL/GenBank/DDBJ whole genome shotgun (WGS) entry which is preliminary data.</text>
</comment>
<evidence type="ECO:0000259" key="1">
    <source>
        <dbReference type="Pfam" id="PF00903"/>
    </source>
</evidence>
<dbReference type="EMBL" id="BJYU01000003">
    <property type="protein sequence ID" value="GEO12886.1"/>
    <property type="molecule type" value="Genomic_DNA"/>
</dbReference>
<keyword evidence="3" id="KW-1185">Reference proteome</keyword>
<dbReference type="InterPro" id="IPR004360">
    <property type="entry name" value="Glyas_Fos-R_dOase_dom"/>
</dbReference>
<dbReference type="Proteomes" id="UP000321085">
    <property type="component" value="Unassembled WGS sequence"/>
</dbReference>
<dbReference type="Pfam" id="PF00903">
    <property type="entry name" value="Glyoxalase"/>
    <property type="match status" value="1"/>
</dbReference>
<dbReference type="RefSeq" id="WP_245439201.1">
    <property type="nucleotide sequence ID" value="NZ_BJYU01000003.1"/>
</dbReference>
<proteinExistence type="predicted"/>
<dbReference type="InterPro" id="IPR029068">
    <property type="entry name" value="Glyas_Bleomycin-R_OHBP_Dase"/>
</dbReference>